<proteinExistence type="predicted"/>
<feature type="transmembrane region" description="Helical" evidence="2">
    <location>
        <begin position="554"/>
        <end position="575"/>
    </location>
</feature>
<dbReference type="PANTHER" id="PTHR37544:SF3">
    <property type="entry name" value="SPRAY"/>
    <property type="match status" value="1"/>
</dbReference>
<feature type="compositionally biased region" description="Low complexity" evidence="1">
    <location>
        <begin position="182"/>
        <end position="202"/>
    </location>
</feature>
<reference evidence="4" key="4">
    <citation type="journal article" date="2015" name="G3 (Bethesda)">
        <title>Genome sequences of three phytopathogenic species of the Magnaporthaceae family of fungi.</title>
        <authorList>
            <person name="Okagaki L.H."/>
            <person name="Nunes C.C."/>
            <person name="Sailsbery J."/>
            <person name="Clay B."/>
            <person name="Brown D."/>
            <person name="John T."/>
            <person name="Oh Y."/>
            <person name="Young N."/>
            <person name="Fitzgerald M."/>
            <person name="Haas B.J."/>
            <person name="Zeng Q."/>
            <person name="Young S."/>
            <person name="Adiconis X."/>
            <person name="Fan L."/>
            <person name="Levin J.Z."/>
            <person name="Mitchell T.K."/>
            <person name="Okubara P.A."/>
            <person name="Farman M.L."/>
            <person name="Kohn L.M."/>
            <person name="Birren B."/>
            <person name="Ma L.-J."/>
            <person name="Dean R.A."/>
        </authorList>
    </citation>
    <scope>NUCLEOTIDE SEQUENCE</scope>
    <source>
        <strain evidence="4">R3-111a-1</strain>
    </source>
</reference>
<dbReference type="InterPro" id="IPR021840">
    <property type="entry name" value="DUF3433"/>
</dbReference>
<dbReference type="RefSeq" id="XP_009216961.1">
    <property type="nucleotide sequence ID" value="XM_009218697.1"/>
</dbReference>
<keyword evidence="2" id="KW-0812">Transmembrane</keyword>
<evidence type="ECO:0000256" key="1">
    <source>
        <dbReference type="SAM" id="MobiDB-lite"/>
    </source>
</evidence>
<keyword evidence="5" id="KW-1185">Reference proteome</keyword>
<dbReference type="EnsemblFungi" id="EJT80952">
    <property type="protein sequence ID" value="EJT80952"/>
    <property type="gene ID" value="GGTG_00942"/>
</dbReference>
<evidence type="ECO:0000313" key="3">
    <source>
        <dbReference type="EMBL" id="EJT80952.1"/>
    </source>
</evidence>
<feature type="transmembrane region" description="Helical" evidence="2">
    <location>
        <begin position="143"/>
        <end position="165"/>
    </location>
</feature>
<dbReference type="Proteomes" id="UP000006039">
    <property type="component" value="Unassembled WGS sequence"/>
</dbReference>
<protein>
    <recommendedName>
        <fullName evidence="6">Zonadhesin</fullName>
    </recommendedName>
</protein>
<accession>J3NI59</accession>
<evidence type="ECO:0000313" key="4">
    <source>
        <dbReference type="EnsemblFungi" id="EJT80952"/>
    </source>
</evidence>
<feature type="transmembrane region" description="Helical" evidence="2">
    <location>
        <begin position="909"/>
        <end position="927"/>
    </location>
</feature>
<dbReference type="eggNOG" id="ENOG502SD4W">
    <property type="taxonomic scope" value="Eukaryota"/>
</dbReference>
<reference evidence="5" key="1">
    <citation type="submission" date="2010-07" db="EMBL/GenBank/DDBJ databases">
        <title>The genome sequence of Gaeumannomyces graminis var. tritici strain R3-111a-1.</title>
        <authorList>
            <consortium name="The Broad Institute Genome Sequencing Platform"/>
            <person name="Ma L.-J."/>
            <person name="Dead R."/>
            <person name="Young S."/>
            <person name="Zeng Q."/>
            <person name="Koehrsen M."/>
            <person name="Alvarado L."/>
            <person name="Berlin A."/>
            <person name="Chapman S.B."/>
            <person name="Chen Z."/>
            <person name="Freedman E."/>
            <person name="Gellesch M."/>
            <person name="Goldberg J."/>
            <person name="Griggs A."/>
            <person name="Gujja S."/>
            <person name="Heilman E.R."/>
            <person name="Heiman D."/>
            <person name="Hepburn T."/>
            <person name="Howarth C."/>
            <person name="Jen D."/>
            <person name="Larson L."/>
            <person name="Mehta T."/>
            <person name="Neiman D."/>
            <person name="Pearson M."/>
            <person name="Roberts A."/>
            <person name="Saif S."/>
            <person name="Shea T."/>
            <person name="Shenoy N."/>
            <person name="Sisk P."/>
            <person name="Stolte C."/>
            <person name="Sykes S."/>
            <person name="Walk T."/>
            <person name="White J."/>
            <person name="Yandava C."/>
            <person name="Haas B."/>
            <person name="Nusbaum C."/>
            <person name="Birren B."/>
        </authorList>
    </citation>
    <scope>NUCLEOTIDE SEQUENCE [LARGE SCALE GENOMIC DNA]</scope>
    <source>
        <strain evidence="5">R3-111a-1</strain>
    </source>
</reference>
<sequence>MGDKTSPEDGCDPLVNQQISALLVALPLSDESNDTRSQPYSVRTGGYDGTPLVGSIRSSQPKMRPLLLLSQGATPRRYSPEPAAPGQASTPRSAEPVDMKRLLAPSVSAYAYNAQAVRDEEDALKKGRAAPPARSYKPLALRLPYIIVQIFVLCIALALTVYAVVSMPDSDSSDRDIPGEVRSSTLRSAGASSSSTPPAEAGRTGALLGRAVGTSKIVVTSVIVTVASTTVTRPATTVTSTRPRPDPVPDTTFSSSSRTIRIPSKTRFTTTFVTISRATETLPGSWYITGNVTMTRPGITTTRTSAVTVTRTGGGGGTEQIPIPGPSTELIEKVVNGEITVITIPHEPETKVVDNPATVVVPYTPPAETVIVTVGGSDSLAPAVIVVNPTAEPHMSPLIAGQAVTAFQPIVFTAISVIGGTLVTSVVTVVTTGADGLPTTATVTSVFMLGGMTTNVLVTTTPTGTLPLTLTVATTRGVSLVTSVFTPPPTSVTSVISGRSTTIVSTPPPRTSTSTGSSSTITSTSISTPNPKSTSDSFVVVATEVKENIGEAQYFAGVFLPLLVCLVLAAGLRIIDNQAKLFQPFFALSSPHGASGAESLTLQYAGPIGWIKPIVMGQPIPLLSQSILLLSSLMVPLSAEALGVRLHGGCGPASPSGCTARLGVSPRPAYALIVVLAVAIVLLAGLAVMLHRARTGLSANPWSVAGIASLAANPEIRVLEGDEATMTAAMTTRGRRYGFGRYEGFDVEGEYGIVLLEDPDRDIGRLLLQQQPGSDQEEGSDRASFRLGGPVPEPAAARFLALTVMWRAAFAVFLGGIFGLVLYYHLTLGQQSGFKTFMDSHSFGVRFLLALAGVVVTFFWLALFSSVTCMMPFKAMARRPQPPERSILVSRTSNGFYGLYRAARQREPYTFLVALMTCLAEALPAVLSNVPYKATQTLASHVACARISLVVLGAMLAVLLASFALDWPALPADPRSVGGLMYYVTDSYFVADLRGVSTLDGEVRSRRVRELGRRFYYAEGFCGRSGLRRRGGIDSDAGPDGQLGRVETEYKSAAPVYY</sequence>
<feature type="transmembrane region" description="Helical" evidence="2">
    <location>
        <begin position="947"/>
        <end position="965"/>
    </location>
</feature>
<dbReference type="AlphaFoldDB" id="J3NI59"/>
<feature type="region of interest" description="Disordered" evidence="1">
    <location>
        <begin position="74"/>
        <end position="94"/>
    </location>
</feature>
<keyword evidence="2" id="KW-1133">Transmembrane helix</keyword>
<dbReference type="HOGENOM" id="CLU_281053_0_0_1"/>
<dbReference type="STRING" id="644352.J3NI59"/>
<keyword evidence="2" id="KW-0472">Membrane</keyword>
<feature type="region of interest" description="Disordered" evidence="1">
    <location>
        <begin position="498"/>
        <end position="532"/>
    </location>
</feature>
<dbReference type="OrthoDB" id="5428901at2759"/>
<feature type="region of interest" description="Disordered" evidence="1">
    <location>
        <begin position="168"/>
        <end position="203"/>
    </location>
</feature>
<reference evidence="4" key="5">
    <citation type="submission" date="2018-04" db="UniProtKB">
        <authorList>
            <consortium name="EnsemblFungi"/>
        </authorList>
    </citation>
    <scope>IDENTIFICATION</scope>
    <source>
        <strain evidence="4">R3-111a-1</strain>
    </source>
</reference>
<gene>
    <name evidence="4" type="primary">20341400</name>
    <name evidence="3" type="ORF">GGTG_00942</name>
</gene>
<dbReference type="PANTHER" id="PTHR37544">
    <property type="entry name" value="SPRAY-RELATED"/>
    <property type="match status" value="1"/>
</dbReference>
<evidence type="ECO:0008006" key="6">
    <source>
        <dbReference type="Google" id="ProtNLM"/>
    </source>
</evidence>
<dbReference type="GeneID" id="20341400"/>
<feature type="compositionally biased region" description="Low complexity" evidence="1">
    <location>
        <begin position="249"/>
        <end position="258"/>
    </location>
</feature>
<feature type="transmembrane region" description="Helical" evidence="2">
    <location>
        <begin position="846"/>
        <end position="869"/>
    </location>
</feature>
<evidence type="ECO:0000313" key="5">
    <source>
        <dbReference type="Proteomes" id="UP000006039"/>
    </source>
</evidence>
<feature type="region of interest" description="Disordered" evidence="1">
    <location>
        <begin position="234"/>
        <end position="258"/>
    </location>
</feature>
<dbReference type="Pfam" id="PF11915">
    <property type="entry name" value="DUF3433"/>
    <property type="match status" value="2"/>
</dbReference>
<feature type="transmembrane region" description="Helical" evidence="2">
    <location>
        <begin position="669"/>
        <end position="690"/>
    </location>
</feature>
<name>J3NI59_GAET3</name>
<dbReference type="EMBL" id="GL385395">
    <property type="protein sequence ID" value="EJT80952.1"/>
    <property type="molecule type" value="Genomic_DNA"/>
</dbReference>
<feature type="transmembrane region" description="Helical" evidence="2">
    <location>
        <begin position="808"/>
        <end position="826"/>
    </location>
</feature>
<reference evidence="3" key="2">
    <citation type="submission" date="2010-07" db="EMBL/GenBank/DDBJ databases">
        <authorList>
            <consortium name="The Broad Institute Genome Sequencing Platform"/>
            <consortium name="Broad Institute Genome Sequencing Center for Infectious Disease"/>
            <person name="Ma L.-J."/>
            <person name="Dead R."/>
            <person name="Young S."/>
            <person name="Zeng Q."/>
            <person name="Koehrsen M."/>
            <person name="Alvarado L."/>
            <person name="Berlin A."/>
            <person name="Chapman S.B."/>
            <person name="Chen Z."/>
            <person name="Freedman E."/>
            <person name="Gellesch M."/>
            <person name="Goldberg J."/>
            <person name="Griggs A."/>
            <person name="Gujja S."/>
            <person name="Heilman E.R."/>
            <person name="Heiman D."/>
            <person name="Hepburn T."/>
            <person name="Howarth C."/>
            <person name="Jen D."/>
            <person name="Larson L."/>
            <person name="Mehta T."/>
            <person name="Neiman D."/>
            <person name="Pearson M."/>
            <person name="Roberts A."/>
            <person name="Saif S."/>
            <person name="Shea T."/>
            <person name="Shenoy N."/>
            <person name="Sisk P."/>
            <person name="Stolte C."/>
            <person name="Sykes S."/>
            <person name="Walk T."/>
            <person name="White J."/>
            <person name="Yandava C."/>
            <person name="Haas B."/>
            <person name="Nusbaum C."/>
            <person name="Birren B."/>
        </authorList>
    </citation>
    <scope>NUCLEOTIDE SEQUENCE</scope>
    <source>
        <strain evidence="3">R3-111a-1</strain>
    </source>
</reference>
<evidence type="ECO:0000256" key="2">
    <source>
        <dbReference type="SAM" id="Phobius"/>
    </source>
</evidence>
<reference evidence="3" key="3">
    <citation type="submission" date="2010-09" db="EMBL/GenBank/DDBJ databases">
        <title>Annotation of Gaeumannomyces graminis var. tritici R3-111a-1.</title>
        <authorList>
            <consortium name="The Broad Institute Genome Sequencing Platform"/>
            <person name="Ma L.-J."/>
            <person name="Dead R."/>
            <person name="Young S.K."/>
            <person name="Zeng Q."/>
            <person name="Gargeya S."/>
            <person name="Fitzgerald M."/>
            <person name="Haas B."/>
            <person name="Abouelleil A."/>
            <person name="Alvarado L."/>
            <person name="Arachchi H.M."/>
            <person name="Berlin A."/>
            <person name="Brown A."/>
            <person name="Chapman S.B."/>
            <person name="Chen Z."/>
            <person name="Dunbar C."/>
            <person name="Freedman E."/>
            <person name="Gearin G."/>
            <person name="Gellesch M."/>
            <person name="Goldberg J."/>
            <person name="Griggs A."/>
            <person name="Gujja S."/>
            <person name="Heiman D."/>
            <person name="Howarth C."/>
            <person name="Larson L."/>
            <person name="Lui A."/>
            <person name="MacDonald P.J.P."/>
            <person name="Mehta T."/>
            <person name="Montmayeur A."/>
            <person name="Murphy C."/>
            <person name="Neiman D."/>
            <person name="Pearson M."/>
            <person name="Priest M."/>
            <person name="Roberts A."/>
            <person name="Saif S."/>
            <person name="Shea T."/>
            <person name="Shenoy N."/>
            <person name="Sisk P."/>
            <person name="Stolte C."/>
            <person name="Sykes S."/>
            <person name="Yandava C."/>
            <person name="Wortman J."/>
            <person name="Nusbaum C."/>
            <person name="Birren B."/>
        </authorList>
    </citation>
    <scope>NUCLEOTIDE SEQUENCE</scope>
    <source>
        <strain evidence="3">R3-111a-1</strain>
    </source>
</reference>
<organism evidence="3">
    <name type="scientific">Gaeumannomyces tritici (strain R3-111a-1)</name>
    <name type="common">Wheat and barley take-all root rot fungus</name>
    <name type="synonym">Gaeumannomyces graminis var. tritici</name>
    <dbReference type="NCBI Taxonomy" id="644352"/>
    <lineage>
        <taxon>Eukaryota</taxon>
        <taxon>Fungi</taxon>
        <taxon>Dikarya</taxon>
        <taxon>Ascomycota</taxon>
        <taxon>Pezizomycotina</taxon>
        <taxon>Sordariomycetes</taxon>
        <taxon>Sordariomycetidae</taxon>
        <taxon>Magnaporthales</taxon>
        <taxon>Magnaporthaceae</taxon>
        <taxon>Gaeumannomyces</taxon>
    </lineage>
</organism>
<feature type="region of interest" description="Disordered" evidence="1">
    <location>
        <begin position="27"/>
        <end position="57"/>
    </location>
</feature>
<dbReference type="VEuPathDB" id="FungiDB:GGTG_00942"/>